<keyword evidence="1" id="KW-0812">Transmembrane</keyword>
<evidence type="ECO:0000313" key="3">
    <source>
        <dbReference type="Proteomes" id="UP000016160"/>
    </source>
</evidence>
<keyword evidence="1" id="KW-1133">Transmembrane helix</keyword>
<accession>T2KLG2</accession>
<dbReference type="Pfam" id="PF07332">
    <property type="entry name" value="Phage_holin_3_6"/>
    <property type="match status" value="1"/>
</dbReference>
<evidence type="ECO:0000313" key="2">
    <source>
        <dbReference type="EMBL" id="CDF79742.1"/>
    </source>
</evidence>
<protein>
    <recommendedName>
        <fullName evidence="4">Competence protein</fullName>
    </recommendedName>
</protein>
<dbReference type="AlphaFoldDB" id="T2KLG2"/>
<keyword evidence="3" id="KW-1185">Reference proteome</keyword>
<dbReference type="Proteomes" id="UP000016160">
    <property type="component" value="Chromosome"/>
</dbReference>
<proteinExistence type="predicted"/>
<dbReference type="PATRIC" id="fig|1347342.6.peg.2034"/>
<dbReference type="STRING" id="1347342.BN863_20300"/>
<dbReference type="OrthoDB" id="1202744at2"/>
<evidence type="ECO:0008006" key="4">
    <source>
        <dbReference type="Google" id="ProtNLM"/>
    </source>
</evidence>
<reference evidence="2 3" key="1">
    <citation type="journal article" date="2013" name="Appl. Environ. Microbiol.">
        <title>The genome of the alga-associated marine flavobacterium Formosa agariphila KMM 3901T reveals a broad potential for degradation of algal polysaccharides.</title>
        <authorList>
            <person name="Mann A.J."/>
            <person name="Hahnke R.L."/>
            <person name="Huang S."/>
            <person name="Werner J."/>
            <person name="Xing P."/>
            <person name="Barbeyron T."/>
            <person name="Huettel B."/>
            <person name="Stueber K."/>
            <person name="Reinhardt R."/>
            <person name="Harder J."/>
            <person name="Gloeckner F.O."/>
            <person name="Amann R.I."/>
            <person name="Teeling H."/>
        </authorList>
    </citation>
    <scope>NUCLEOTIDE SEQUENCE [LARGE SCALE GENOMIC DNA]</scope>
    <source>
        <strain evidence="3">DSM 15362 / KCTC 12365 / LMG 23005 / KMM 3901</strain>
    </source>
</reference>
<name>T2KLG2_FORAG</name>
<dbReference type="RefSeq" id="WP_038530170.1">
    <property type="nucleotide sequence ID" value="NZ_HG315671.1"/>
</dbReference>
<gene>
    <name evidence="2" type="ORF">BN863_20300</name>
</gene>
<dbReference type="HOGENOM" id="CLU_153095_0_1_10"/>
<dbReference type="eggNOG" id="ENOG5032YZ6">
    <property type="taxonomic scope" value="Bacteria"/>
</dbReference>
<sequence length="115" mass="13040">MNIFESLNETSNKASDIGETYINKSHQYVKLKIFQQLTQVMSLLGKMILVGAFLFIAFMFFAISAAIGIGYWLDNMAYGALVVGGLFLIFAVIVYVLRKRIDNKFITTMSQNFFD</sequence>
<feature type="transmembrane region" description="Helical" evidence="1">
    <location>
        <begin position="78"/>
        <end position="97"/>
    </location>
</feature>
<organism evidence="2 3">
    <name type="scientific">Formosa agariphila (strain DSM 15362 / KCTC 12365 / LMG 23005 / KMM 3901 / M-2Alg 35-1)</name>
    <dbReference type="NCBI Taxonomy" id="1347342"/>
    <lineage>
        <taxon>Bacteria</taxon>
        <taxon>Pseudomonadati</taxon>
        <taxon>Bacteroidota</taxon>
        <taxon>Flavobacteriia</taxon>
        <taxon>Flavobacteriales</taxon>
        <taxon>Flavobacteriaceae</taxon>
        <taxon>Formosa</taxon>
    </lineage>
</organism>
<feature type="transmembrane region" description="Helical" evidence="1">
    <location>
        <begin position="48"/>
        <end position="72"/>
    </location>
</feature>
<evidence type="ECO:0000256" key="1">
    <source>
        <dbReference type="SAM" id="Phobius"/>
    </source>
</evidence>
<dbReference type="InterPro" id="IPR009937">
    <property type="entry name" value="Phage_holin_3_6"/>
</dbReference>
<dbReference type="EMBL" id="HG315671">
    <property type="protein sequence ID" value="CDF79742.1"/>
    <property type="molecule type" value="Genomic_DNA"/>
</dbReference>
<keyword evidence="1" id="KW-0472">Membrane</keyword>